<evidence type="ECO:0000313" key="2">
    <source>
        <dbReference type="EMBL" id="TWJ12007.1"/>
    </source>
</evidence>
<dbReference type="Proteomes" id="UP000321617">
    <property type="component" value="Unassembled WGS sequence"/>
</dbReference>
<organism evidence="2 3">
    <name type="scientific">Stackebrandtia albiflava</name>
    <dbReference type="NCBI Taxonomy" id="406432"/>
    <lineage>
        <taxon>Bacteria</taxon>
        <taxon>Bacillati</taxon>
        <taxon>Actinomycetota</taxon>
        <taxon>Actinomycetes</taxon>
        <taxon>Glycomycetales</taxon>
        <taxon>Glycomycetaceae</taxon>
        <taxon>Stackebrandtia</taxon>
    </lineage>
</organism>
<proteinExistence type="predicted"/>
<accession>A0A562V2G8</accession>
<name>A0A562V2G8_9ACTN</name>
<gene>
    <name evidence="2" type="ORF">LX16_2752</name>
</gene>
<dbReference type="OrthoDB" id="5189389at2"/>
<protein>
    <submittedName>
        <fullName evidence="2">Uncharacterized protein</fullName>
    </submittedName>
</protein>
<keyword evidence="3" id="KW-1185">Reference proteome</keyword>
<evidence type="ECO:0000256" key="1">
    <source>
        <dbReference type="SAM" id="MobiDB-lite"/>
    </source>
</evidence>
<evidence type="ECO:0000313" key="3">
    <source>
        <dbReference type="Proteomes" id="UP000321617"/>
    </source>
</evidence>
<comment type="caution">
    <text evidence="2">The sequence shown here is derived from an EMBL/GenBank/DDBJ whole genome shotgun (WGS) entry which is preliminary data.</text>
</comment>
<dbReference type="RefSeq" id="WP_147138786.1">
    <property type="nucleotide sequence ID" value="NZ_BAABIJ010000002.1"/>
</dbReference>
<dbReference type="EMBL" id="VLLL01000006">
    <property type="protein sequence ID" value="TWJ12007.1"/>
    <property type="molecule type" value="Genomic_DNA"/>
</dbReference>
<reference evidence="2 3" key="1">
    <citation type="journal article" date="2013" name="Stand. Genomic Sci.">
        <title>Genomic Encyclopedia of Type Strains, Phase I: The one thousand microbial genomes (KMG-I) project.</title>
        <authorList>
            <person name="Kyrpides N.C."/>
            <person name="Woyke T."/>
            <person name="Eisen J.A."/>
            <person name="Garrity G."/>
            <person name="Lilburn T.G."/>
            <person name="Beck B.J."/>
            <person name="Whitman W.B."/>
            <person name="Hugenholtz P."/>
            <person name="Klenk H.P."/>
        </authorList>
    </citation>
    <scope>NUCLEOTIDE SEQUENCE [LARGE SCALE GENOMIC DNA]</scope>
    <source>
        <strain evidence="2 3">DSM 45044</strain>
    </source>
</reference>
<feature type="region of interest" description="Disordered" evidence="1">
    <location>
        <begin position="144"/>
        <end position="163"/>
    </location>
</feature>
<dbReference type="AlphaFoldDB" id="A0A562V2G8"/>
<sequence length="163" mass="17849">MSEPTSDLDERQAYDRAEEHLRLVADVLRPPFGVTPGLRNSLAYHDVNGRPTDLTNVEVNYLLVHPGEAAADRIDDAVAADRAAALLADNSRVFGQLEALWLERGYEVVTRTVDQPHRVLRVRHPDDGFTVALKQGRQGNLWLTASSPPVTRTGGPPPAPALT</sequence>